<comment type="caution">
    <text evidence="6">The sequence shown here is derived from an EMBL/GenBank/DDBJ whole genome shotgun (WGS) entry which is preliminary data.</text>
</comment>
<evidence type="ECO:0000313" key="6">
    <source>
        <dbReference type="EMBL" id="TQD41183.1"/>
    </source>
</evidence>
<feature type="transmembrane region" description="Helical" evidence="4">
    <location>
        <begin position="180"/>
        <end position="197"/>
    </location>
</feature>
<organism evidence="6 7">
    <name type="scientific">Marilutibacter aestuarii</name>
    <dbReference type="NCBI Taxonomy" id="1706195"/>
    <lineage>
        <taxon>Bacteria</taxon>
        <taxon>Pseudomonadati</taxon>
        <taxon>Pseudomonadota</taxon>
        <taxon>Gammaproteobacteria</taxon>
        <taxon>Lysobacterales</taxon>
        <taxon>Lysobacteraceae</taxon>
        <taxon>Marilutibacter</taxon>
    </lineage>
</organism>
<dbReference type="GO" id="GO:0000160">
    <property type="term" value="P:phosphorelay signal transduction system"/>
    <property type="evidence" value="ECO:0007669"/>
    <property type="project" value="InterPro"/>
</dbReference>
<dbReference type="SUPFAM" id="SSF48452">
    <property type="entry name" value="TPR-like"/>
    <property type="match status" value="1"/>
</dbReference>
<dbReference type="SMART" id="SM00862">
    <property type="entry name" value="Trans_reg_C"/>
    <property type="match status" value="1"/>
</dbReference>
<dbReference type="SMART" id="SM00028">
    <property type="entry name" value="TPR"/>
    <property type="match status" value="2"/>
</dbReference>
<dbReference type="InterPro" id="IPR011990">
    <property type="entry name" value="TPR-like_helical_dom_sf"/>
</dbReference>
<sequence>MRLLAMAPQFRFGDYLLDPAKRELRHQDMPVAVPPKAFDCLVYLVVHRERAVGRDELIAAVWERVEITDALLGQTLLRARRAVGDSGKSQHAILTVPRFGYRWVAEIEVLEEEIEAPATQDIAPPGPAPSQSTPLAAHGSVHASMEPAIREARPSIATRIAPVDAAPATGGTARRPWRTVALLGVLMVVALVVLVVWRQRDTGVATQAPGSASEKSLVLVMPATLDGVDVADAWMELGVMDFVSSRLHTSGGMNVVPQEQVTEWLRSQDDLASGAQAFERLREVTGASRIVQPEVERLAAGWEVRLADTHGGEVRTWSGRGAAPLEAAAQAVHAMLVDRGGDGGHVPTQLAEWVQRIDASLLAGDLASARRFVDTTPEAWRSRPELRLRMARLDYLRGETESALSDYQALTGSVDPLPPAIRGEALLGVGRIHMRGSNFDDAEARFSDAVDVLLPTGNDVLVGRAYTGLGVARAAQGQYQDALAALGQARQHYEDGGDRLGVARVNANLGEIEFRRGQPENAVREYQLALNVMEQYGERSDTFVVQANMAGAHLANLDPAAALATTARAWQGIQDSDNPQLRSRIGDIHAEALLATGRTSEAASVLATLDAWHQLHPEAAPRAEHRRLLVRVLYGLQAGYLDEAQAWTQALMTALRDSYSSDEDDLATRLGIALTMLASMSRDTDALGEVHDIVTAHVGEDASLAAIAQAHQSWLAGDIEAAGSKLERAAATAERDGGRALLMHVTTLQGSLALGSADDARQSVLDERLAPFAERVYRAAWTRFQLRRAMGDSSTSARLKLQVRRLAGERDVDRVPAGLMIQPEAIADRATR</sequence>
<keyword evidence="4" id="KW-1133">Transmembrane helix</keyword>
<evidence type="ECO:0000256" key="4">
    <source>
        <dbReference type="SAM" id="Phobius"/>
    </source>
</evidence>
<evidence type="ECO:0000313" key="7">
    <source>
        <dbReference type="Proteomes" id="UP000318212"/>
    </source>
</evidence>
<evidence type="ECO:0000259" key="5">
    <source>
        <dbReference type="PROSITE" id="PS51755"/>
    </source>
</evidence>
<dbReference type="Gene3D" id="1.10.10.10">
    <property type="entry name" value="Winged helix-like DNA-binding domain superfamily/Winged helix DNA-binding domain"/>
    <property type="match status" value="1"/>
</dbReference>
<reference evidence="6 7" key="1">
    <citation type="submission" date="2019-06" db="EMBL/GenBank/DDBJ databases">
        <title>Lysobacter alkalisoli sp. nov. isolated from saline soil.</title>
        <authorList>
            <person name="Sun J.-Q."/>
            <person name="Xu L."/>
        </authorList>
    </citation>
    <scope>NUCLEOTIDE SEQUENCE [LARGE SCALE GENOMIC DNA]</scope>
    <source>
        <strain evidence="6 7">JCM 31130</strain>
    </source>
</reference>
<dbReference type="EMBL" id="VICE01000128">
    <property type="protein sequence ID" value="TQD41183.1"/>
    <property type="molecule type" value="Genomic_DNA"/>
</dbReference>
<dbReference type="PANTHER" id="PTHR47691:SF3">
    <property type="entry name" value="HTH-TYPE TRANSCRIPTIONAL REGULATOR RV0890C-RELATED"/>
    <property type="match status" value="1"/>
</dbReference>
<dbReference type="PANTHER" id="PTHR47691">
    <property type="entry name" value="REGULATOR-RELATED"/>
    <property type="match status" value="1"/>
</dbReference>
<dbReference type="AlphaFoldDB" id="A0A507ZXH2"/>
<dbReference type="InterPro" id="IPR019734">
    <property type="entry name" value="TPR_rpt"/>
</dbReference>
<gene>
    <name evidence="6" type="ORF">FKV25_13290</name>
</gene>
<dbReference type="InterPro" id="IPR036388">
    <property type="entry name" value="WH-like_DNA-bd_sf"/>
</dbReference>
<dbReference type="CDD" id="cd00383">
    <property type="entry name" value="trans_reg_C"/>
    <property type="match status" value="1"/>
</dbReference>
<keyword evidence="4" id="KW-0812">Transmembrane</keyword>
<dbReference type="GO" id="GO:0003677">
    <property type="term" value="F:DNA binding"/>
    <property type="evidence" value="ECO:0007669"/>
    <property type="project" value="UniProtKB-UniRule"/>
</dbReference>
<evidence type="ECO:0000256" key="3">
    <source>
        <dbReference type="SAM" id="MobiDB-lite"/>
    </source>
</evidence>
<feature type="domain" description="OmpR/PhoB-type" evidence="5">
    <location>
        <begin position="7"/>
        <end position="105"/>
    </location>
</feature>
<keyword evidence="1 2" id="KW-0238">DNA-binding</keyword>
<feature type="DNA-binding region" description="OmpR/PhoB-type" evidence="2">
    <location>
        <begin position="7"/>
        <end position="105"/>
    </location>
</feature>
<feature type="region of interest" description="Disordered" evidence="3">
    <location>
        <begin position="119"/>
        <end position="140"/>
    </location>
</feature>
<evidence type="ECO:0000256" key="1">
    <source>
        <dbReference type="ARBA" id="ARBA00023125"/>
    </source>
</evidence>
<dbReference type="Gene3D" id="1.25.40.10">
    <property type="entry name" value="Tetratricopeptide repeat domain"/>
    <property type="match status" value="1"/>
</dbReference>
<dbReference type="InterPro" id="IPR016032">
    <property type="entry name" value="Sig_transdc_resp-reg_C-effctor"/>
</dbReference>
<accession>A0A507ZXH2</accession>
<keyword evidence="4" id="KW-0472">Membrane</keyword>
<dbReference type="Pfam" id="PF13424">
    <property type="entry name" value="TPR_12"/>
    <property type="match status" value="1"/>
</dbReference>
<dbReference type="PROSITE" id="PS51755">
    <property type="entry name" value="OMPR_PHOB"/>
    <property type="match status" value="1"/>
</dbReference>
<proteinExistence type="predicted"/>
<dbReference type="GO" id="GO:0006355">
    <property type="term" value="P:regulation of DNA-templated transcription"/>
    <property type="evidence" value="ECO:0007669"/>
    <property type="project" value="InterPro"/>
</dbReference>
<keyword evidence="7" id="KW-1185">Reference proteome</keyword>
<dbReference type="OrthoDB" id="9149639at2"/>
<evidence type="ECO:0000256" key="2">
    <source>
        <dbReference type="PROSITE-ProRule" id="PRU01091"/>
    </source>
</evidence>
<dbReference type="InterPro" id="IPR001867">
    <property type="entry name" value="OmpR/PhoB-type_DNA-bd"/>
</dbReference>
<dbReference type="Proteomes" id="UP000318212">
    <property type="component" value="Unassembled WGS sequence"/>
</dbReference>
<dbReference type="Pfam" id="PF00486">
    <property type="entry name" value="Trans_reg_C"/>
    <property type="match status" value="1"/>
</dbReference>
<protein>
    <submittedName>
        <fullName evidence="6">Tetratricopeptide repeat protein</fullName>
    </submittedName>
</protein>
<name>A0A507ZXH2_9GAMM</name>
<dbReference type="SUPFAM" id="SSF46894">
    <property type="entry name" value="C-terminal effector domain of the bipartite response regulators"/>
    <property type="match status" value="1"/>
</dbReference>